<dbReference type="EMBL" id="JAERRI010000001">
    <property type="protein sequence ID" value="MBL1087927.1"/>
    <property type="molecule type" value="Genomic_DNA"/>
</dbReference>
<name>A0ABS1MJT9_9ACTN</name>
<sequence length="246" mass="26548">MTDSTLTASSFWDFPPDADVVRYGAYELTLVRPGAPTDATGLPAHDPVAARRFAESFGTIDAVLEDLGTVPATDDASAGTRADLELVRVGCWGGVTEITDPGLVQCNGSYPVEKEAESLAERFPDAVIIASCTVEDKLTYGAYKIIHPSGVRLFAAGQYAASQEYWDVEGSPVDVAAAFGITAAELSDAYVELDAAAHEFSWESLCRLALKKVAPLDHTGRLTSLFRVRHTEDVTGHMEEMWLEEE</sequence>
<dbReference type="Proteomes" id="UP000629371">
    <property type="component" value="Unassembled WGS sequence"/>
</dbReference>
<organism evidence="1 2">
    <name type="scientific">Streptomyces siderophoricus</name>
    <dbReference type="NCBI Taxonomy" id="2802281"/>
    <lineage>
        <taxon>Bacteria</taxon>
        <taxon>Bacillati</taxon>
        <taxon>Actinomycetota</taxon>
        <taxon>Actinomycetes</taxon>
        <taxon>Kitasatosporales</taxon>
        <taxon>Streptomycetaceae</taxon>
        <taxon>Streptomyces</taxon>
    </lineage>
</organism>
<gene>
    <name evidence="1" type="ORF">JK360_00730</name>
</gene>
<dbReference type="RefSeq" id="WP_201801158.1">
    <property type="nucleotide sequence ID" value="NZ_JAERRI010000001.1"/>
</dbReference>
<evidence type="ECO:0000313" key="2">
    <source>
        <dbReference type="Proteomes" id="UP000629371"/>
    </source>
</evidence>
<protein>
    <submittedName>
        <fullName evidence="1">Uncharacterized protein</fullName>
    </submittedName>
</protein>
<keyword evidence="2" id="KW-1185">Reference proteome</keyword>
<proteinExistence type="predicted"/>
<reference evidence="1 2" key="1">
    <citation type="submission" date="2021-01" db="EMBL/GenBank/DDBJ databases">
        <title>WGS of actinomycetes isolated from Thailand.</title>
        <authorList>
            <person name="Thawai C."/>
        </authorList>
    </citation>
    <scope>NUCLEOTIDE SEQUENCE [LARGE SCALE GENOMIC DNA]</scope>
    <source>
        <strain evidence="1 2">CH9-7</strain>
    </source>
</reference>
<accession>A0ABS1MJT9</accession>
<dbReference type="Pfam" id="PF19859">
    <property type="entry name" value="DUF6333"/>
    <property type="match status" value="1"/>
</dbReference>
<evidence type="ECO:0000313" key="1">
    <source>
        <dbReference type="EMBL" id="MBL1087927.1"/>
    </source>
</evidence>
<comment type="caution">
    <text evidence="1">The sequence shown here is derived from an EMBL/GenBank/DDBJ whole genome shotgun (WGS) entry which is preliminary data.</text>
</comment>